<dbReference type="PANTHER" id="PTHR22930:SF286">
    <property type="entry name" value="NUCLEASE HARBI1"/>
    <property type="match status" value="1"/>
</dbReference>
<dbReference type="GO" id="GO:0016787">
    <property type="term" value="F:hydrolase activity"/>
    <property type="evidence" value="ECO:0007669"/>
    <property type="project" value="UniProtKB-KW"/>
</dbReference>
<evidence type="ECO:0000256" key="4">
    <source>
        <dbReference type="ARBA" id="ARBA00006958"/>
    </source>
</evidence>
<dbReference type="KEGG" id="lak:106171011"/>
<evidence type="ECO:0000256" key="9">
    <source>
        <dbReference type="ARBA" id="ARBA00022801"/>
    </source>
</evidence>
<dbReference type="PANTHER" id="PTHR22930">
    <property type="match status" value="1"/>
</dbReference>
<name>A0A1S3J8B0_LINAN</name>
<dbReference type="InterPro" id="IPR026103">
    <property type="entry name" value="HARBI1_animal"/>
</dbReference>
<gene>
    <name evidence="15" type="primary">LOC106171011</name>
</gene>
<dbReference type="InParanoid" id="A0A1S3J8B0"/>
<evidence type="ECO:0000256" key="8">
    <source>
        <dbReference type="ARBA" id="ARBA00022723"/>
    </source>
</evidence>
<comment type="function">
    <text evidence="12">Transposase-derived protein that may have nuclease activity. Does not have transposase activity.</text>
</comment>
<comment type="subcellular location">
    <subcellularLocation>
        <location evidence="3">Cytoplasm</location>
    </subcellularLocation>
    <subcellularLocation>
        <location evidence="2">Nucleus</location>
    </subcellularLocation>
</comment>
<evidence type="ECO:0000259" key="13">
    <source>
        <dbReference type="Pfam" id="PF13359"/>
    </source>
</evidence>
<dbReference type="GeneID" id="106171011"/>
<comment type="cofactor">
    <cofactor evidence="1">
        <name>a divalent metal cation</name>
        <dbReference type="ChEBI" id="CHEBI:60240"/>
    </cofactor>
</comment>
<proteinExistence type="inferred from homology"/>
<sequence length="344" mass="39867">MALIIAVYREEVDELERAVARPRIFRDRENPFDFYPDHEIYQRFRFDRAGILFITDLLAEDIEPPTNRSHAIPALLQVFITLRFYACGSFQQVVADTIRIHQSTACRINHRVTNALLRHINEFVRFPPNNELAAVKNTFYEIAHFPNVIGAVDGTHVKIISPHQYEADYVNRKNFHSINVQVISNARRRFTNIVARWPGSTHDSRILRESEVGDAFERRAHNGILLGDSGYSCKSWILTPYLNPQNPAQQRYNNAQTRTRSSTVECTIGIWKRRFRCLYDEIRLQPLKACRVIAATAILHNLAMDMNLPDFDDEGIDIQPEVDPVPNNGPDNATRERYVQQYFQ</sequence>
<comment type="similarity">
    <text evidence="4">Belongs to the HARBI1 family.</text>
</comment>
<evidence type="ECO:0000256" key="10">
    <source>
        <dbReference type="ARBA" id="ARBA00023242"/>
    </source>
</evidence>
<keyword evidence="8" id="KW-0479">Metal-binding</keyword>
<evidence type="ECO:0000256" key="5">
    <source>
        <dbReference type="ARBA" id="ARBA00015519"/>
    </source>
</evidence>
<keyword evidence="7" id="KW-0540">Nuclease</keyword>
<dbReference type="PRINTS" id="PR02086">
    <property type="entry name" value="PUTNUCHARBI1"/>
</dbReference>
<feature type="domain" description="DDE Tnp4" evidence="13">
    <location>
        <begin position="152"/>
        <end position="301"/>
    </location>
</feature>
<dbReference type="GO" id="GO:0005737">
    <property type="term" value="C:cytoplasm"/>
    <property type="evidence" value="ECO:0007669"/>
    <property type="project" value="UniProtKB-SubCell"/>
</dbReference>
<evidence type="ECO:0000313" key="15">
    <source>
        <dbReference type="RefSeq" id="XP_013406553.1"/>
    </source>
</evidence>
<evidence type="ECO:0000256" key="2">
    <source>
        <dbReference type="ARBA" id="ARBA00004123"/>
    </source>
</evidence>
<organism evidence="14 15">
    <name type="scientific">Lingula anatina</name>
    <name type="common">Brachiopod</name>
    <name type="synonym">Lingula unguis</name>
    <dbReference type="NCBI Taxonomy" id="7574"/>
    <lineage>
        <taxon>Eukaryota</taxon>
        <taxon>Metazoa</taxon>
        <taxon>Spiralia</taxon>
        <taxon>Lophotrochozoa</taxon>
        <taxon>Brachiopoda</taxon>
        <taxon>Linguliformea</taxon>
        <taxon>Lingulata</taxon>
        <taxon>Lingulida</taxon>
        <taxon>Linguloidea</taxon>
        <taxon>Lingulidae</taxon>
        <taxon>Lingula</taxon>
    </lineage>
</organism>
<reference evidence="15" key="1">
    <citation type="submission" date="2025-08" db="UniProtKB">
        <authorList>
            <consortium name="RefSeq"/>
        </authorList>
    </citation>
    <scope>IDENTIFICATION</scope>
    <source>
        <tissue evidence="15">Gonads</tissue>
    </source>
</reference>
<evidence type="ECO:0000256" key="12">
    <source>
        <dbReference type="ARBA" id="ARBA00045850"/>
    </source>
</evidence>
<evidence type="ECO:0000256" key="6">
    <source>
        <dbReference type="ARBA" id="ARBA00022490"/>
    </source>
</evidence>
<dbReference type="RefSeq" id="XP_013406553.1">
    <property type="nucleotide sequence ID" value="XM_013551099.1"/>
</dbReference>
<accession>A0A1S3J8B0</accession>
<dbReference type="InterPro" id="IPR027806">
    <property type="entry name" value="HARBI1_dom"/>
</dbReference>
<dbReference type="Proteomes" id="UP000085678">
    <property type="component" value="Unplaced"/>
</dbReference>
<keyword evidence="6" id="KW-0963">Cytoplasm</keyword>
<evidence type="ECO:0000313" key="14">
    <source>
        <dbReference type="Proteomes" id="UP000085678"/>
    </source>
</evidence>
<dbReference type="FunCoup" id="A0A1S3J8B0">
    <property type="interactions" value="2"/>
</dbReference>
<dbReference type="Pfam" id="PF13359">
    <property type="entry name" value="DDE_Tnp_4"/>
    <property type="match status" value="1"/>
</dbReference>
<evidence type="ECO:0000256" key="11">
    <source>
        <dbReference type="ARBA" id="ARBA00030126"/>
    </source>
</evidence>
<keyword evidence="9" id="KW-0378">Hydrolase</keyword>
<dbReference type="OrthoDB" id="418573at2759"/>
<keyword evidence="14" id="KW-1185">Reference proteome</keyword>
<protein>
    <recommendedName>
        <fullName evidence="5">Putative nuclease HARBI1</fullName>
    </recommendedName>
    <alternativeName>
        <fullName evidence="11">Harbinger transposase-derived nuclease</fullName>
    </alternativeName>
</protein>
<keyword evidence="10" id="KW-0539">Nucleus</keyword>
<dbReference type="GO" id="GO:0005634">
    <property type="term" value="C:nucleus"/>
    <property type="evidence" value="ECO:0007669"/>
    <property type="project" value="UniProtKB-SubCell"/>
</dbReference>
<dbReference type="AlphaFoldDB" id="A0A1S3J8B0"/>
<evidence type="ECO:0000256" key="7">
    <source>
        <dbReference type="ARBA" id="ARBA00022722"/>
    </source>
</evidence>
<evidence type="ECO:0000256" key="1">
    <source>
        <dbReference type="ARBA" id="ARBA00001968"/>
    </source>
</evidence>
<dbReference type="InterPro" id="IPR045249">
    <property type="entry name" value="HARBI1-like"/>
</dbReference>
<evidence type="ECO:0000256" key="3">
    <source>
        <dbReference type="ARBA" id="ARBA00004496"/>
    </source>
</evidence>
<dbReference type="GO" id="GO:0004518">
    <property type="term" value="F:nuclease activity"/>
    <property type="evidence" value="ECO:0007669"/>
    <property type="project" value="UniProtKB-KW"/>
</dbReference>
<dbReference type="GO" id="GO:0046872">
    <property type="term" value="F:metal ion binding"/>
    <property type="evidence" value="ECO:0007669"/>
    <property type="project" value="UniProtKB-KW"/>
</dbReference>